<feature type="domain" description="DJ-1/PfpI" evidence="2">
    <location>
        <begin position="6"/>
        <end position="169"/>
    </location>
</feature>
<comment type="similarity">
    <text evidence="1">Belongs to the peptidase C56 family.</text>
</comment>
<evidence type="ECO:0000313" key="3">
    <source>
        <dbReference type="EMBL" id="OGY72562.1"/>
    </source>
</evidence>
<sequence>MKLKNKKIGILLEEMYQELEVWYPYYRLREEKAEVTFIAPETGREYHGKYGYPATADITIMNAHPEHFDAVIIPGGFAPDFMRRTPEMIGFVRKMGEQKKILAAICHGPWILASAGLLQGKKATCFFAITDDIKNAGATYLDEPIVVDGNIVTSRKPDDLPAFCGAIIAALTADTIYAQ</sequence>
<evidence type="ECO:0000313" key="4">
    <source>
        <dbReference type="Proteomes" id="UP000178315"/>
    </source>
</evidence>
<dbReference type="AlphaFoldDB" id="A0A1G2A6U3"/>
<dbReference type="Proteomes" id="UP000178315">
    <property type="component" value="Unassembled WGS sequence"/>
</dbReference>
<protein>
    <submittedName>
        <fullName evidence="3">Protease</fullName>
    </submittedName>
</protein>
<organism evidence="3 4">
    <name type="scientific">Candidatus Jacksonbacteria bacterium RIFCSPLOWO2_02_FULL_44_20</name>
    <dbReference type="NCBI Taxonomy" id="1798460"/>
    <lineage>
        <taxon>Bacteria</taxon>
        <taxon>Candidatus Jacksoniibacteriota</taxon>
    </lineage>
</organism>
<evidence type="ECO:0000259" key="2">
    <source>
        <dbReference type="Pfam" id="PF01965"/>
    </source>
</evidence>
<dbReference type="PANTHER" id="PTHR42733">
    <property type="entry name" value="DJ-1 PROTEIN"/>
    <property type="match status" value="1"/>
</dbReference>
<gene>
    <name evidence="3" type="ORF">A3H61_01840</name>
</gene>
<comment type="caution">
    <text evidence="3">The sequence shown here is derived from an EMBL/GenBank/DDBJ whole genome shotgun (WGS) entry which is preliminary data.</text>
</comment>
<keyword evidence="3" id="KW-0378">Hydrolase</keyword>
<dbReference type="InterPro" id="IPR029062">
    <property type="entry name" value="Class_I_gatase-like"/>
</dbReference>
<dbReference type="CDD" id="cd03134">
    <property type="entry name" value="GATase1_PfpI_like"/>
    <property type="match status" value="1"/>
</dbReference>
<dbReference type="PROSITE" id="PS51276">
    <property type="entry name" value="PEPTIDASE_C56_PFPI"/>
    <property type="match status" value="1"/>
</dbReference>
<dbReference type="GO" id="GO:0006508">
    <property type="term" value="P:proteolysis"/>
    <property type="evidence" value="ECO:0007669"/>
    <property type="project" value="UniProtKB-KW"/>
</dbReference>
<accession>A0A1G2A6U3</accession>
<name>A0A1G2A6U3_9BACT</name>
<dbReference type="PANTHER" id="PTHR42733:SF13">
    <property type="entry name" value="DJ-1_PFPI DOMAIN-CONTAINING PROTEIN"/>
    <property type="match status" value="1"/>
</dbReference>
<dbReference type="InterPro" id="IPR002818">
    <property type="entry name" value="DJ-1/PfpI"/>
</dbReference>
<dbReference type="Gene3D" id="3.40.50.880">
    <property type="match status" value="1"/>
</dbReference>
<dbReference type="SUPFAM" id="SSF52317">
    <property type="entry name" value="Class I glutamine amidotransferase-like"/>
    <property type="match status" value="1"/>
</dbReference>
<dbReference type="EMBL" id="MHJU01000029">
    <property type="protein sequence ID" value="OGY72562.1"/>
    <property type="molecule type" value="Genomic_DNA"/>
</dbReference>
<dbReference type="Pfam" id="PF01965">
    <property type="entry name" value="DJ-1_PfpI"/>
    <property type="match status" value="1"/>
</dbReference>
<evidence type="ECO:0000256" key="1">
    <source>
        <dbReference type="ARBA" id="ARBA00008542"/>
    </source>
</evidence>
<dbReference type="GO" id="GO:0008233">
    <property type="term" value="F:peptidase activity"/>
    <property type="evidence" value="ECO:0007669"/>
    <property type="project" value="UniProtKB-KW"/>
</dbReference>
<reference evidence="3 4" key="1">
    <citation type="journal article" date="2016" name="Nat. Commun.">
        <title>Thousands of microbial genomes shed light on interconnected biogeochemical processes in an aquifer system.</title>
        <authorList>
            <person name="Anantharaman K."/>
            <person name="Brown C.T."/>
            <person name="Hug L.A."/>
            <person name="Sharon I."/>
            <person name="Castelle C.J."/>
            <person name="Probst A.J."/>
            <person name="Thomas B.C."/>
            <person name="Singh A."/>
            <person name="Wilkins M.J."/>
            <person name="Karaoz U."/>
            <person name="Brodie E.L."/>
            <person name="Williams K.H."/>
            <person name="Hubbard S.S."/>
            <person name="Banfield J.F."/>
        </authorList>
    </citation>
    <scope>NUCLEOTIDE SEQUENCE [LARGE SCALE GENOMIC DNA]</scope>
</reference>
<dbReference type="InterPro" id="IPR006286">
    <property type="entry name" value="C56_PfpI-like"/>
</dbReference>
<dbReference type="NCBIfam" id="TIGR01382">
    <property type="entry name" value="PfpI"/>
    <property type="match status" value="1"/>
</dbReference>
<keyword evidence="3" id="KW-0645">Protease</keyword>
<proteinExistence type="inferred from homology"/>